<keyword evidence="3" id="KW-0326">Glycosidase</keyword>
<keyword evidence="2 5" id="KW-0378">Hydrolase</keyword>
<dbReference type="Proteomes" id="UP000298030">
    <property type="component" value="Unassembled WGS sequence"/>
</dbReference>
<evidence type="ECO:0000256" key="2">
    <source>
        <dbReference type="ARBA" id="ARBA00022801"/>
    </source>
</evidence>
<protein>
    <submittedName>
        <fullName evidence="5">Nucleoside hydrolase</fullName>
    </submittedName>
</protein>
<dbReference type="GO" id="GO:0008477">
    <property type="term" value="F:purine nucleosidase activity"/>
    <property type="evidence" value="ECO:0007669"/>
    <property type="project" value="TreeGrafter"/>
</dbReference>
<dbReference type="InterPro" id="IPR001910">
    <property type="entry name" value="Inosine/uridine_hydrolase_dom"/>
</dbReference>
<accession>A0A4Y7TUE7</accession>
<reference evidence="5 6" key="1">
    <citation type="journal article" date="2019" name="Nat. Ecol. Evol.">
        <title>Megaphylogeny resolves global patterns of mushroom evolution.</title>
        <authorList>
            <person name="Varga T."/>
            <person name="Krizsan K."/>
            <person name="Foldi C."/>
            <person name="Dima B."/>
            <person name="Sanchez-Garcia M."/>
            <person name="Sanchez-Ramirez S."/>
            <person name="Szollosi G.J."/>
            <person name="Szarkandi J.G."/>
            <person name="Papp V."/>
            <person name="Albert L."/>
            <person name="Andreopoulos W."/>
            <person name="Angelini C."/>
            <person name="Antonin V."/>
            <person name="Barry K.W."/>
            <person name="Bougher N.L."/>
            <person name="Buchanan P."/>
            <person name="Buyck B."/>
            <person name="Bense V."/>
            <person name="Catcheside P."/>
            <person name="Chovatia M."/>
            <person name="Cooper J."/>
            <person name="Damon W."/>
            <person name="Desjardin D."/>
            <person name="Finy P."/>
            <person name="Geml J."/>
            <person name="Haridas S."/>
            <person name="Hughes K."/>
            <person name="Justo A."/>
            <person name="Karasinski D."/>
            <person name="Kautmanova I."/>
            <person name="Kiss B."/>
            <person name="Kocsube S."/>
            <person name="Kotiranta H."/>
            <person name="LaButti K.M."/>
            <person name="Lechner B.E."/>
            <person name="Liimatainen K."/>
            <person name="Lipzen A."/>
            <person name="Lukacs Z."/>
            <person name="Mihaltcheva S."/>
            <person name="Morgado L.N."/>
            <person name="Niskanen T."/>
            <person name="Noordeloos M.E."/>
            <person name="Ohm R.A."/>
            <person name="Ortiz-Santana B."/>
            <person name="Ovrebo C."/>
            <person name="Racz N."/>
            <person name="Riley R."/>
            <person name="Savchenko A."/>
            <person name="Shiryaev A."/>
            <person name="Soop K."/>
            <person name="Spirin V."/>
            <person name="Szebenyi C."/>
            <person name="Tomsovsky M."/>
            <person name="Tulloss R.E."/>
            <person name="Uehling J."/>
            <person name="Grigoriev I.V."/>
            <person name="Vagvolgyi C."/>
            <person name="Papp T."/>
            <person name="Martin F.M."/>
            <person name="Miettinen O."/>
            <person name="Hibbett D.S."/>
            <person name="Nagy L.G."/>
        </authorList>
    </citation>
    <scope>NUCLEOTIDE SEQUENCE [LARGE SCALE GENOMIC DNA]</scope>
    <source>
        <strain evidence="5 6">FP101781</strain>
    </source>
</reference>
<dbReference type="EMBL" id="QPFP01000004">
    <property type="protein sequence ID" value="TEB37508.1"/>
    <property type="molecule type" value="Genomic_DNA"/>
</dbReference>
<dbReference type="SUPFAM" id="SSF53590">
    <property type="entry name" value="Nucleoside hydrolase"/>
    <property type="match status" value="1"/>
</dbReference>
<dbReference type="Gene3D" id="3.90.245.10">
    <property type="entry name" value="Ribonucleoside hydrolase-like"/>
    <property type="match status" value="1"/>
</dbReference>
<keyword evidence="6" id="KW-1185">Reference proteome</keyword>
<evidence type="ECO:0000313" key="5">
    <source>
        <dbReference type="EMBL" id="TEB37508.1"/>
    </source>
</evidence>
<evidence type="ECO:0000313" key="6">
    <source>
        <dbReference type="Proteomes" id="UP000298030"/>
    </source>
</evidence>
<dbReference type="InterPro" id="IPR036452">
    <property type="entry name" value="Ribo_hydro-like"/>
</dbReference>
<gene>
    <name evidence="5" type="ORF">FA13DRAFT_1761800</name>
</gene>
<evidence type="ECO:0000256" key="3">
    <source>
        <dbReference type="ARBA" id="ARBA00023295"/>
    </source>
</evidence>
<proteinExistence type="inferred from homology"/>
<comment type="similarity">
    <text evidence="1">Belongs to the IUNH family.</text>
</comment>
<comment type="caution">
    <text evidence="5">The sequence shown here is derived from an EMBL/GenBank/DDBJ whole genome shotgun (WGS) entry which is preliminary data.</text>
</comment>
<dbReference type="STRING" id="71717.A0A4Y7TUE7"/>
<dbReference type="OrthoDB" id="5783963at2759"/>
<dbReference type="GO" id="GO:0005829">
    <property type="term" value="C:cytosol"/>
    <property type="evidence" value="ECO:0007669"/>
    <property type="project" value="TreeGrafter"/>
</dbReference>
<dbReference type="InterPro" id="IPR023186">
    <property type="entry name" value="IUNH"/>
</dbReference>
<sequence length="426" mass="46886">MQRVPVIIDTDPGVDDIIAILLAIASPEIEILGYVTTFGNSNLDASYTNVLKTYQAIGRHLDRYPEDAGRFPNFRPETPPLLARGTLGPLQGDLHCAEYFHGTDGLGGIDTRHPDLNLKEAFVKDIHRSLHIAEGDGTTTIANLIRSRPPGSINYIALGPLTNLALLAKKDPEAIARVGRFMIMGGAVDVPGNTTPVAEFNFFADPFAVKELICSGENSALPLDRVLILSLDITTPHELPFPLYTKFVDAEFVSTQKPSSPDSKPPVTHFTSSFLERTREIMLEFGKDGMELHDIAAVWAALANPPSLYIGSQDPCPMSEGWRARKRVFDIERTGEITRGMLVVDRRDDASAYAPGANRAEVQKLLSEKLHTNDDLWESTSVPARVEVEEKSAKKEPEHGVWVVTHTPGAEALLRLLLKRVWNAEL</sequence>
<name>A0A4Y7TUE7_COPMI</name>
<dbReference type="PANTHER" id="PTHR12304:SF56">
    <property type="entry name" value="HYDROLASE, PUTATIVE (AFU_ORTHOLOGUE AFUA_1G11790)-RELATED"/>
    <property type="match status" value="1"/>
</dbReference>
<dbReference type="AlphaFoldDB" id="A0A4Y7TUE7"/>
<organism evidence="5 6">
    <name type="scientific">Coprinellus micaceus</name>
    <name type="common">Glistening ink-cap mushroom</name>
    <name type="synonym">Coprinus micaceus</name>
    <dbReference type="NCBI Taxonomy" id="71717"/>
    <lineage>
        <taxon>Eukaryota</taxon>
        <taxon>Fungi</taxon>
        <taxon>Dikarya</taxon>
        <taxon>Basidiomycota</taxon>
        <taxon>Agaricomycotina</taxon>
        <taxon>Agaricomycetes</taxon>
        <taxon>Agaricomycetidae</taxon>
        <taxon>Agaricales</taxon>
        <taxon>Agaricineae</taxon>
        <taxon>Psathyrellaceae</taxon>
        <taxon>Coprinellus</taxon>
    </lineage>
</organism>
<feature type="domain" description="Inosine/uridine-preferring nucleoside hydrolase" evidence="4">
    <location>
        <begin position="6"/>
        <end position="354"/>
    </location>
</feature>
<evidence type="ECO:0000256" key="1">
    <source>
        <dbReference type="ARBA" id="ARBA00009176"/>
    </source>
</evidence>
<dbReference type="PANTHER" id="PTHR12304">
    <property type="entry name" value="INOSINE-URIDINE PREFERRING NUCLEOSIDE HYDROLASE"/>
    <property type="match status" value="1"/>
</dbReference>
<dbReference type="Pfam" id="PF01156">
    <property type="entry name" value="IU_nuc_hydro"/>
    <property type="match status" value="1"/>
</dbReference>
<evidence type="ECO:0000259" key="4">
    <source>
        <dbReference type="Pfam" id="PF01156"/>
    </source>
</evidence>
<dbReference type="GO" id="GO:0006152">
    <property type="term" value="P:purine nucleoside catabolic process"/>
    <property type="evidence" value="ECO:0007669"/>
    <property type="project" value="TreeGrafter"/>
</dbReference>